<comment type="caution">
    <text evidence="2">The sequence shown here is derived from an EMBL/GenBank/DDBJ whole genome shotgun (WGS) entry which is preliminary data.</text>
</comment>
<sequence length="90" mass="10846">MLKDLAMDKKTRNQALLTITLPLYISLIIWIVLRFSYGDSIPMFVATIGVGICYYFWMVKKFKKKLQNRFPETKDYIKAIKYYRKWHILC</sequence>
<dbReference type="EMBL" id="PVNA01000001">
    <property type="protein sequence ID" value="PRX15706.1"/>
    <property type="molecule type" value="Genomic_DNA"/>
</dbReference>
<dbReference type="RefSeq" id="WP_036584198.1">
    <property type="nucleotide sequence ID" value="NZ_CP136694.1"/>
</dbReference>
<reference evidence="3 5" key="2">
    <citation type="submission" date="2018-03" db="EMBL/GenBank/DDBJ databases">
        <title>Genomic Encyclopedia of Archaeal and Bacterial Type Strains, Phase II (KMG-II): from individual species to whole genera.</title>
        <authorList>
            <person name="Goeker M."/>
        </authorList>
    </citation>
    <scope>NUCLEOTIDE SEQUENCE [LARGE SCALE GENOMIC DNA]</scope>
    <source>
        <strain evidence="3 5">DSM 22727</strain>
    </source>
</reference>
<evidence type="ECO:0000313" key="4">
    <source>
        <dbReference type="Proteomes" id="UP000028531"/>
    </source>
</evidence>
<dbReference type="Proteomes" id="UP000239997">
    <property type="component" value="Unassembled WGS sequence"/>
</dbReference>
<gene>
    <name evidence="2" type="ORF">IL45_12020</name>
    <name evidence="3" type="ORF">LY02_00929</name>
</gene>
<dbReference type="EMBL" id="JPJI01000032">
    <property type="protein sequence ID" value="KEZ92851.1"/>
    <property type="molecule type" value="Genomic_DNA"/>
</dbReference>
<keyword evidence="1" id="KW-0812">Transmembrane</keyword>
<feature type="transmembrane region" description="Helical" evidence="1">
    <location>
        <begin position="15"/>
        <end position="35"/>
    </location>
</feature>
<evidence type="ECO:0000256" key="1">
    <source>
        <dbReference type="SAM" id="Phobius"/>
    </source>
</evidence>
<proteinExistence type="predicted"/>
<evidence type="ECO:0000313" key="5">
    <source>
        <dbReference type="Proteomes" id="UP000239997"/>
    </source>
</evidence>
<evidence type="ECO:0000313" key="2">
    <source>
        <dbReference type="EMBL" id="KEZ92851.1"/>
    </source>
</evidence>
<organism evidence="2 4">
    <name type="scientific">Nonlabens ulvanivorans</name>
    <name type="common">Persicivirga ulvanivorans</name>
    <dbReference type="NCBI Taxonomy" id="906888"/>
    <lineage>
        <taxon>Bacteria</taxon>
        <taxon>Pseudomonadati</taxon>
        <taxon>Bacteroidota</taxon>
        <taxon>Flavobacteriia</taxon>
        <taxon>Flavobacteriales</taxon>
        <taxon>Flavobacteriaceae</taxon>
        <taxon>Nonlabens</taxon>
    </lineage>
</organism>
<protein>
    <submittedName>
        <fullName evidence="2">Uncharacterized protein</fullName>
    </submittedName>
</protein>
<dbReference type="Proteomes" id="UP000028531">
    <property type="component" value="Unassembled WGS sequence"/>
</dbReference>
<name>A0A084JV67_NONUL</name>
<feature type="transmembrane region" description="Helical" evidence="1">
    <location>
        <begin position="41"/>
        <end position="59"/>
    </location>
</feature>
<dbReference type="OrthoDB" id="9770329at2"/>
<keyword evidence="1" id="KW-1133">Transmembrane helix</keyword>
<reference evidence="2 4" key="1">
    <citation type="submission" date="2014-07" db="EMBL/GenBank/DDBJ databases">
        <title>Draft genome sequence of Nonlabens ulvanivorans, an ulvan degrading bacterium.</title>
        <authorList>
            <person name="Kopel M."/>
            <person name="Helbert W."/>
            <person name="Henrissat B."/>
            <person name="Doniger T."/>
            <person name="Banin E."/>
        </authorList>
    </citation>
    <scope>NUCLEOTIDE SEQUENCE [LARGE SCALE GENOMIC DNA]</scope>
    <source>
        <strain evidence="2 4">PLR</strain>
    </source>
</reference>
<dbReference type="AlphaFoldDB" id="A0A084JV67"/>
<accession>A0A084JV67</accession>
<keyword evidence="1" id="KW-0472">Membrane</keyword>
<keyword evidence="5" id="KW-1185">Reference proteome</keyword>
<dbReference type="GeneID" id="90596460"/>
<evidence type="ECO:0000313" key="3">
    <source>
        <dbReference type="EMBL" id="PRX15706.1"/>
    </source>
</evidence>